<reference evidence="2 3" key="1">
    <citation type="submission" date="2024-06" db="EMBL/GenBank/DDBJ databases">
        <title>The Natural Products Discovery Center: Release of the First 8490 Sequenced Strains for Exploring Actinobacteria Biosynthetic Diversity.</title>
        <authorList>
            <person name="Kalkreuter E."/>
            <person name="Kautsar S.A."/>
            <person name="Yang D."/>
            <person name="Bader C.D."/>
            <person name="Teijaro C.N."/>
            <person name="Fluegel L."/>
            <person name="Davis C.M."/>
            <person name="Simpson J.R."/>
            <person name="Lauterbach L."/>
            <person name="Steele A.D."/>
            <person name="Gui C."/>
            <person name="Meng S."/>
            <person name="Li G."/>
            <person name="Viehrig K."/>
            <person name="Ye F."/>
            <person name="Su P."/>
            <person name="Kiefer A.F."/>
            <person name="Nichols A."/>
            <person name="Cepeda A.J."/>
            <person name="Yan W."/>
            <person name="Fan B."/>
            <person name="Jiang Y."/>
            <person name="Adhikari A."/>
            <person name="Zheng C.-J."/>
            <person name="Schuster L."/>
            <person name="Cowan T.M."/>
            <person name="Smanski M.J."/>
            <person name="Chevrette M.G."/>
            <person name="De Carvalho L.P.S."/>
            <person name="Shen B."/>
        </authorList>
    </citation>
    <scope>NUCLEOTIDE SEQUENCE [LARGE SCALE GENOMIC DNA]</scope>
    <source>
        <strain evidence="2 3">NPDC046851</strain>
    </source>
</reference>
<dbReference type="SUPFAM" id="SSF52540">
    <property type="entry name" value="P-loop containing nucleoside triphosphate hydrolases"/>
    <property type="match status" value="1"/>
</dbReference>
<feature type="region of interest" description="Disordered" evidence="1">
    <location>
        <begin position="478"/>
        <end position="552"/>
    </location>
</feature>
<accession>A0ABV3B0Q0</accession>
<organism evidence="2 3">
    <name type="scientific">Streptomyces neyagawaensis</name>
    <dbReference type="NCBI Taxonomy" id="42238"/>
    <lineage>
        <taxon>Bacteria</taxon>
        <taxon>Bacillati</taxon>
        <taxon>Actinomycetota</taxon>
        <taxon>Actinomycetes</taxon>
        <taxon>Kitasatosporales</taxon>
        <taxon>Streptomycetaceae</taxon>
        <taxon>Streptomyces</taxon>
    </lineage>
</organism>
<proteinExistence type="predicted"/>
<dbReference type="Proteomes" id="UP001551189">
    <property type="component" value="Unassembled WGS sequence"/>
</dbReference>
<evidence type="ECO:0000313" key="2">
    <source>
        <dbReference type="EMBL" id="MEU6803022.1"/>
    </source>
</evidence>
<dbReference type="EMBL" id="JBEYXT010000079">
    <property type="protein sequence ID" value="MEU6803022.1"/>
    <property type="molecule type" value="Genomic_DNA"/>
</dbReference>
<dbReference type="RefSeq" id="WP_359696769.1">
    <property type="nucleotide sequence ID" value="NZ_JBEYXT010000079.1"/>
</dbReference>
<feature type="compositionally biased region" description="Polar residues" evidence="1">
    <location>
        <begin position="478"/>
        <end position="487"/>
    </location>
</feature>
<dbReference type="InterPro" id="IPR027417">
    <property type="entry name" value="P-loop_NTPase"/>
</dbReference>
<evidence type="ECO:0000313" key="3">
    <source>
        <dbReference type="Proteomes" id="UP001551189"/>
    </source>
</evidence>
<feature type="region of interest" description="Disordered" evidence="1">
    <location>
        <begin position="614"/>
        <end position="645"/>
    </location>
</feature>
<dbReference type="Gene3D" id="3.40.50.300">
    <property type="entry name" value="P-loop containing nucleotide triphosphate hydrolases"/>
    <property type="match status" value="1"/>
</dbReference>
<keyword evidence="3" id="KW-1185">Reference proteome</keyword>
<feature type="compositionally biased region" description="Low complexity" evidence="1">
    <location>
        <begin position="511"/>
        <end position="544"/>
    </location>
</feature>
<evidence type="ECO:0000256" key="1">
    <source>
        <dbReference type="SAM" id="MobiDB-lite"/>
    </source>
</evidence>
<evidence type="ECO:0008006" key="4">
    <source>
        <dbReference type="Google" id="ProtNLM"/>
    </source>
</evidence>
<name>A0ABV3B0Q0_9ACTN</name>
<gene>
    <name evidence="2" type="ORF">ABZ931_18685</name>
</gene>
<comment type="caution">
    <text evidence="2">The sequence shown here is derived from an EMBL/GenBank/DDBJ whole genome shotgun (WGS) entry which is preliminary data.</text>
</comment>
<feature type="compositionally biased region" description="Polar residues" evidence="1">
    <location>
        <begin position="619"/>
        <end position="630"/>
    </location>
</feature>
<sequence length="864" mass="90003">MSGTDAQVRVTGDVRGQLVIGDHNVVVTAERSIVTVLQPGERPEPTRRKRIELLPRRTGALRGRESEIGEIRLAVAEEEPIQVHGGEGVGKSTLVRHVARMMAGRESGIVFLNGSGRDVDDIAQDIFESCYDSFAYRPSVIEMQRMMAGIGACFVIDDLDCPRSELTGLLDRAPDATFVLTSAEQTLWGSGRILPLRGLGRQDGRSLLGDALGRALTSAEADTADALWEATSGNPLALLRAAAASRPDGSGARLPSPSELPDILARVLDDLTAAERDVVSLLGATEGWMSTELIAVLVDEPSSLPQAADHLTALGITTACDDGLQLTQGAREALPEHLKLKAGQLADLAGRLTEWATSPGAQARRLSDDSRFVSAVIQATITTGKPRVGAQLAAEVAPSAASSLRMGPWRRILEHGLQAATASRDQRLIAYFTHEEGIRSLLTGKRVAAVAALTAAATIWSQLGEHTLAEATRQTQHLFGPTTSTPPTGHVPSGPHASASHPTDPTAGHAPTSHGSHSTAGHSPAPADPGPATGTSTASTSGSAHAGGSGAAKAGLGKVMSGLTGKLILGGGLAGLVASGVVFGLNGNAPETVPVHVKVTSAIIEVSLPGTREKGCRTGQGQTDCTTTVTPKKGESGPIEVRPNSPLPDGVHFVYWGCDQGPSASACTVRADQERTVCVTTTSPKDKAARTACTKLAGIGDEPDKQDPSKSPTAMSPVMVMTPGGYISEVSADFAGQPVCRSDTTSQNRADGNFLSCRFVVPTGTTLRLKATRRDRNPDLVDGDNSQVPIGFVGCDEQNDPYASPALATCTVRVNKGTVLCLEAPVGLRNMCSAYGTSDWPALPATPPPGFSPGPHYSDSYYTN</sequence>
<protein>
    <recommendedName>
        <fullName evidence="4">AAA+ ATPase domain-containing protein</fullName>
    </recommendedName>
</protein>